<feature type="domain" description="Retrotransposon Copia-like N-terminal" evidence="1">
    <location>
        <begin position="26"/>
        <end position="65"/>
    </location>
</feature>
<dbReference type="AlphaFoldDB" id="A0A0S3R108"/>
<dbReference type="PANTHER" id="PTHR37610">
    <property type="entry name" value="CCHC-TYPE DOMAIN-CONTAINING PROTEIN"/>
    <property type="match status" value="1"/>
</dbReference>
<evidence type="ECO:0000313" key="3">
    <source>
        <dbReference type="Proteomes" id="UP000291084"/>
    </source>
</evidence>
<dbReference type="Proteomes" id="UP000291084">
    <property type="component" value="Chromosome 1"/>
</dbReference>
<dbReference type="InterPro" id="IPR029472">
    <property type="entry name" value="Copia-like_N"/>
</dbReference>
<evidence type="ECO:0000259" key="1">
    <source>
        <dbReference type="Pfam" id="PF14244"/>
    </source>
</evidence>
<dbReference type="EMBL" id="AP015034">
    <property type="protein sequence ID" value="BAT74242.1"/>
    <property type="molecule type" value="Genomic_DNA"/>
</dbReference>
<dbReference type="PANTHER" id="PTHR37610:SF55">
    <property type="entry name" value="RETROTRANSPOSON COPIA-LIKE N-TERMINAL DOMAIN-CONTAINING PROTEIN"/>
    <property type="match status" value="1"/>
</dbReference>
<reference evidence="2 3" key="1">
    <citation type="journal article" date="2015" name="Sci. Rep.">
        <title>The power of single molecule real-time sequencing technology in the de novo assembly of a eukaryotic genome.</title>
        <authorList>
            <person name="Sakai H."/>
            <person name="Naito K."/>
            <person name="Ogiso-Tanaka E."/>
            <person name="Takahashi Y."/>
            <person name="Iseki K."/>
            <person name="Muto C."/>
            <person name="Satou K."/>
            <person name="Teruya K."/>
            <person name="Shiroma A."/>
            <person name="Shimoji M."/>
            <person name="Hirano T."/>
            <person name="Itoh T."/>
            <person name="Kaga A."/>
            <person name="Tomooka N."/>
        </authorList>
    </citation>
    <scope>NUCLEOTIDE SEQUENCE [LARGE SCALE GENOMIC DNA]</scope>
    <source>
        <strain evidence="3">cv. Shumari</strain>
    </source>
</reference>
<dbReference type="Pfam" id="PF14244">
    <property type="entry name" value="Retrotran_gag_3"/>
    <property type="match status" value="1"/>
</dbReference>
<name>A0A0S3R108_PHAAN</name>
<sequence length="81" mass="9266">MVFSFFLVLALVMAEESFIHNYLYLHPGENPTAALVSPVLDGTNYHSWSRSMLTTLSAKNKIEFVLRNVRPRDKDKSEHIA</sequence>
<keyword evidence="3" id="KW-1185">Reference proteome</keyword>
<organism evidence="2 3">
    <name type="scientific">Vigna angularis var. angularis</name>
    <dbReference type="NCBI Taxonomy" id="157739"/>
    <lineage>
        <taxon>Eukaryota</taxon>
        <taxon>Viridiplantae</taxon>
        <taxon>Streptophyta</taxon>
        <taxon>Embryophyta</taxon>
        <taxon>Tracheophyta</taxon>
        <taxon>Spermatophyta</taxon>
        <taxon>Magnoliopsida</taxon>
        <taxon>eudicotyledons</taxon>
        <taxon>Gunneridae</taxon>
        <taxon>Pentapetalae</taxon>
        <taxon>rosids</taxon>
        <taxon>fabids</taxon>
        <taxon>Fabales</taxon>
        <taxon>Fabaceae</taxon>
        <taxon>Papilionoideae</taxon>
        <taxon>50 kb inversion clade</taxon>
        <taxon>NPAAA clade</taxon>
        <taxon>indigoferoid/millettioid clade</taxon>
        <taxon>Phaseoleae</taxon>
        <taxon>Vigna</taxon>
    </lineage>
</organism>
<gene>
    <name evidence="2" type="primary">Vigan.01G186600</name>
    <name evidence="2" type="ORF">VIGAN_01186600</name>
</gene>
<accession>A0A0S3R108</accession>
<evidence type="ECO:0000313" key="2">
    <source>
        <dbReference type="EMBL" id="BAT74242.1"/>
    </source>
</evidence>
<protein>
    <recommendedName>
        <fullName evidence="1">Retrotransposon Copia-like N-terminal domain-containing protein</fullName>
    </recommendedName>
</protein>
<proteinExistence type="predicted"/>